<reference evidence="1" key="1">
    <citation type="submission" date="2021-05" db="EMBL/GenBank/DDBJ databases">
        <title>Complete genome sequence of the cellulolytic planctomycete Telmatocola sphagniphila SP2T and characterization of the first cellulase from planctomycetes.</title>
        <authorList>
            <person name="Rakitin A.L."/>
            <person name="Beletsky A.V."/>
            <person name="Naumoff D.G."/>
            <person name="Kulichevskaya I.S."/>
            <person name="Mardanov A.V."/>
            <person name="Ravin N.V."/>
            <person name="Dedysh S.N."/>
        </authorList>
    </citation>
    <scope>NUCLEOTIDE SEQUENCE</scope>
    <source>
        <strain evidence="1">SP2T</strain>
    </source>
</reference>
<evidence type="ECO:0000313" key="2">
    <source>
        <dbReference type="Proteomes" id="UP000676194"/>
    </source>
</evidence>
<evidence type="ECO:0000313" key="1">
    <source>
        <dbReference type="EMBL" id="QVL31261.1"/>
    </source>
</evidence>
<gene>
    <name evidence="1" type="ORF">KIH39_20800</name>
</gene>
<sequence>MSNTQTQFIRLVDDLIENVKTWAEPVGWTTKLYPKRMRASDRSIFEISALYLQKGPTRVLLDPVAYDVPGADAAVDLYLMPTYEDLASLYFRENQWMIHYSFSDDTLAESFNEPDTLSLDEKSLVRVLDSIAAHATPSV</sequence>
<protein>
    <submittedName>
        <fullName evidence="1">Uncharacterized protein</fullName>
    </submittedName>
</protein>
<accession>A0A8E6B3X9</accession>
<proteinExistence type="predicted"/>
<dbReference type="EMBL" id="CP074694">
    <property type="protein sequence ID" value="QVL31261.1"/>
    <property type="molecule type" value="Genomic_DNA"/>
</dbReference>
<dbReference type="AlphaFoldDB" id="A0A8E6B3X9"/>
<organism evidence="1 2">
    <name type="scientific">Telmatocola sphagniphila</name>
    <dbReference type="NCBI Taxonomy" id="1123043"/>
    <lineage>
        <taxon>Bacteria</taxon>
        <taxon>Pseudomonadati</taxon>
        <taxon>Planctomycetota</taxon>
        <taxon>Planctomycetia</taxon>
        <taxon>Gemmatales</taxon>
        <taxon>Gemmataceae</taxon>
    </lineage>
</organism>
<dbReference type="Proteomes" id="UP000676194">
    <property type="component" value="Chromosome"/>
</dbReference>
<keyword evidence="2" id="KW-1185">Reference proteome</keyword>
<name>A0A8E6B3X9_9BACT</name>
<dbReference type="KEGG" id="tsph:KIH39_20800"/>
<dbReference type="RefSeq" id="WP_213495142.1">
    <property type="nucleotide sequence ID" value="NZ_CP074694.1"/>
</dbReference>